<keyword evidence="3" id="KW-1185">Reference proteome</keyword>
<accession>A0AAD7SSF3</accession>
<comment type="caution">
    <text evidence="2">The sequence shown here is derived from an EMBL/GenBank/DDBJ whole genome shotgun (WGS) entry which is preliminary data.</text>
</comment>
<dbReference type="Proteomes" id="UP001221898">
    <property type="component" value="Unassembled WGS sequence"/>
</dbReference>
<feature type="compositionally biased region" description="Basic residues" evidence="1">
    <location>
        <begin position="48"/>
        <end position="61"/>
    </location>
</feature>
<organism evidence="2 3">
    <name type="scientific">Aldrovandia affinis</name>
    <dbReference type="NCBI Taxonomy" id="143900"/>
    <lineage>
        <taxon>Eukaryota</taxon>
        <taxon>Metazoa</taxon>
        <taxon>Chordata</taxon>
        <taxon>Craniata</taxon>
        <taxon>Vertebrata</taxon>
        <taxon>Euteleostomi</taxon>
        <taxon>Actinopterygii</taxon>
        <taxon>Neopterygii</taxon>
        <taxon>Teleostei</taxon>
        <taxon>Notacanthiformes</taxon>
        <taxon>Halosauridae</taxon>
        <taxon>Aldrovandia</taxon>
    </lineage>
</organism>
<feature type="compositionally biased region" description="Pro residues" evidence="1">
    <location>
        <begin position="62"/>
        <end position="71"/>
    </location>
</feature>
<proteinExistence type="predicted"/>
<dbReference type="EMBL" id="JAINUG010000039">
    <property type="protein sequence ID" value="KAJ8407332.1"/>
    <property type="molecule type" value="Genomic_DNA"/>
</dbReference>
<feature type="region of interest" description="Disordered" evidence="1">
    <location>
        <begin position="1"/>
        <end position="81"/>
    </location>
</feature>
<name>A0AAD7SSF3_9TELE</name>
<evidence type="ECO:0000256" key="1">
    <source>
        <dbReference type="SAM" id="MobiDB-lite"/>
    </source>
</evidence>
<evidence type="ECO:0000313" key="2">
    <source>
        <dbReference type="EMBL" id="KAJ8407332.1"/>
    </source>
</evidence>
<protein>
    <submittedName>
        <fullName evidence="2">Uncharacterized protein</fullName>
    </submittedName>
</protein>
<sequence>MSKRHLQQFSDVFGEESRGEERRGEEGKAGGRVTPKQEAPHLQPVKKTASHRATASKRHGTPRPPGPPLAPAPLLSNVTAE</sequence>
<dbReference type="AlphaFoldDB" id="A0AAD7SSF3"/>
<feature type="compositionally biased region" description="Basic and acidic residues" evidence="1">
    <location>
        <begin position="15"/>
        <end position="29"/>
    </location>
</feature>
<evidence type="ECO:0000313" key="3">
    <source>
        <dbReference type="Proteomes" id="UP001221898"/>
    </source>
</evidence>
<reference evidence="2" key="1">
    <citation type="journal article" date="2023" name="Science">
        <title>Genome structures resolve the early diversification of teleost fishes.</title>
        <authorList>
            <person name="Parey E."/>
            <person name="Louis A."/>
            <person name="Montfort J."/>
            <person name="Bouchez O."/>
            <person name="Roques C."/>
            <person name="Iampietro C."/>
            <person name="Lluch J."/>
            <person name="Castinel A."/>
            <person name="Donnadieu C."/>
            <person name="Desvignes T."/>
            <person name="Floi Bucao C."/>
            <person name="Jouanno E."/>
            <person name="Wen M."/>
            <person name="Mejri S."/>
            <person name="Dirks R."/>
            <person name="Jansen H."/>
            <person name="Henkel C."/>
            <person name="Chen W.J."/>
            <person name="Zahm M."/>
            <person name="Cabau C."/>
            <person name="Klopp C."/>
            <person name="Thompson A.W."/>
            <person name="Robinson-Rechavi M."/>
            <person name="Braasch I."/>
            <person name="Lecointre G."/>
            <person name="Bobe J."/>
            <person name="Postlethwait J.H."/>
            <person name="Berthelot C."/>
            <person name="Roest Crollius H."/>
            <person name="Guiguen Y."/>
        </authorList>
    </citation>
    <scope>NUCLEOTIDE SEQUENCE</scope>
    <source>
        <strain evidence="2">NC1722</strain>
    </source>
</reference>
<gene>
    <name evidence="2" type="ORF">AAFF_G00279060</name>
</gene>